<proteinExistence type="predicted"/>
<dbReference type="HOGENOM" id="CLU_1000126_0_0_7"/>
<dbReference type="STRING" id="526222.Desal_2602"/>
<dbReference type="EMBL" id="CP001649">
    <property type="protein sequence ID" value="ACS80657.1"/>
    <property type="molecule type" value="Genomic_DNA"/>
</dbReference>
<evidence type="ECO:0000313" key="2">
    <source>
        <dbReference type="Proteomes" id="UP000002601"/>
    </source>
</evidence>
<accession>C6BYQ0</accession>
<sequence length="277" mass="31218">MKISRYGNRGFGGGGSKSSARSAMFRKRFSVGDILQGKLIKWYQPKLGWVIIEDLELLASIQTNAAPGDILTFHVEQLYPDIILKEINPNHLNGQGAYINPAEITREFVSSRATFQSQASSIFKKLNEEKISSTNARKEQFLELLEDDVKTAVIFFKTLGCAARLNSVLKSTKLYYMPWLVPCGLNQEIVIKTRVDNDNPDNSFYELLFSLDLPPSVPARFKVMYKKPQCGFKLLTDNMRIKALLEPKFKGKFPEFLGMERIPPHNAGGVLSELFSG</sequence>
<dbReference type="KEGG" id="dsa:Desal_2602"/>
<dbReference type="OrthoDB" id="5471843at2"/>
<evidence type="ECO:0000313" key="1">
    <source>
        <dbReference type="EMBL" id="ACS80657.1"/>
    </source>
</evidence>
<dbReference type="RefSeq" id="WP_015852473.1">
    <property type="nucleotide sequence ID" value="NC_012881.1"/>
</dbReference>
<keyword evidence="2" id="KW-1185">Reference proteome</keyword>
<organism evidence="1 2">
    <name type="scientific">Maridesulfovibrio salexigens (strain ATCC 14822 / DSM 2638 / NCIMB 8403 / VKM B-1763)</name>
    <name type="common">Desulfovibrio salexigens</name>
    <dbReference type="NCBI Taxonomy" id="526222"/>
    <lineage>
        <taxon>Bacteria</taxon>
        <taxon>Pseudomonadati</taxon>
        <taxon>Thermodesulfobacteriota</taxon>
        <taxon>Desulfovibrionia</taxon>
        <taxon>Desulfovibrionales</taxon>
        <taxon>Desulfovibrionaceae</taxon>
        <taxon>Maridesulfovibrio</taxon>
    </lineage>
</organism>
<reference evidence="1 2" key="1">
    <citation type="submission" date="2009-06" db="EMBL/GenBank/DDBJ databases">
        <title>Complete sequence of Desulfovibrio salexigens DSM 2638.</title>
        <authorList>
            <consortium name="US DOE Joint Genome Institute"/>
            <person name="Lucas S."/>
            <person name="Copeland A."/>
            <person name="Lapidus A."/>
            <person name="Glavina del Rio T."/>
            <person name="Tice H."/>
            <person name="Bruce D."/>
            <person name="Goodwin L."/>
            <person name="Pitluck S."/>
            <person name="Munk A.C."/>
            <person name="Brettin T."/>
            <person name="Detter J.C."/>
            <person name="Han C."/>
            <person name="Tapia R."/>
            <person name="Larimer F."/>
            <person name="Land M."/>
            <person name="Hauser L."/>
            <person name="Kyrpides N."/>
            <person name="Anderson I."/>
            <person name="Wall J.D."/>
            <person name="Arkin A.P."/>
            <person name="Dehal P."/>
            <person name="Chivian D."/>
            <person name="Giles B."/>
            <person name="Hazen T.C."/>
        </authorList>
    </citation>
    <scope>NUCLEOTIDE SEQUENCE [LARGE SCALE GENOMIC DNA]</scope>
    <source>
        <strain evidence="2">ATCC 14822 / DSM 2638 / NCIMB 8403 / VKM B-1763</strain>
    </source>
</reference>
<protein>
    <submittedName>
        <fullName evidence="1">Uncharacterized protein</fullName>
    </submittedName>
</protein>
<gene>
    <name evidence="1" type="ordered locus">Desal_2602</name>
</gene>
<dbReference type="Proteomes" id="UP000002601">
    <property type="component" value="Chromosome"/>
</dbReference>
<dbReference type="eggNOG" id="ENOG5031B9X">
    <property type="taxonomic scope" value="Bacteria"/>
</dbReference>
<name>C6BYQ0_MARSD</name>
<dbReference type="AlphaFoldDB" id="C6BYQ0"/>